<feature type="domain" description="Pyrroline-5-carboxylate reductase catalytic N-terminal" evidence="2">
    <location>
        <begin position="2"/>
        <end position="89"/>
    </location>
</feature>
<proteinExistence type="predicted"/>
<protein>
    <submittedName>
        <fullName evidence="3">NAD(P)-binding domain-containing protein</fullName>
    </submittedName>
</protein>
<evidence type="ECO:0000259" key="2">
    <source>
        <dbReference type="Pfam" id="PF03807"/>
    </source>
</evidence>
<dbReference type="RefSeq" id="WP_208256715.1">
    <property type="nucleotide sequence ID" value="NZ_JAGEOJ010000007.1"/>
</dbReference>
<dbReference type="PANTHER" id="PTHR14239:SF10">
    <property type="entry name" value="REDUCTASE"/>
    <property type="match status" value="1"/>
</dbReference>
<reference evidence="3" key="1">
    <citation type="submission" date="2021-03" db="EMBL/GenBank/DDBJ databases">
        <authorList>
            <person name="Kanchanasin P."/>
            <person name="Saeng-In P."/>
            <person name="Phongsopitanun W."/>
            <person name="Yuki M."/>
            <person name="Kudo T."/>
            <person name="Ohkuma M."/>
            <person name="Tanasupawat S."/>
        </authorList>
    </citation>
    <scope>NUCLEOTIDE SEQUENCE</scope>
    <source>
        <strain evidence="3">GKU 128</strain>
    </source>
</reference>
<evidence type="ECO:0000313" key="4">
    <source>
        <dbReference type="Proteomes" id="UP000669179"/>
    </source>
</evidence>
<dbReference type="InterPro" id="IPR036291">
    <property type="entry name" value="NAD(P)-bd_dom_sf"/>
</dbReference>
<keyword evidence="1" id="KW-0560">Oxidoreductase</keyword>
<dbReference type="Proteomes" id="UP000669179">
    <property type="component" value="Unassembled WGS sequence"/>
</dbReference>
<gene>
    <name evidence="3" type="ORF">J4573_17790</name>
</gene>
<dbReference type="PANTHER" id="PTHR14239">
    <property type="entry name" value="DUDULIN-RELATED"/>
    <property type="match status" value="1"/>
</dbReference>
<dbReference type="Pfam" id="PF03807">
    <property type="entry name" value="F420_oxidored"/>
    <property type="match status" value="1"/>
</dbReference>
<dbReference type="AlphaFoldDB" id="A0A939TAD7"/>
<dbReference type="SUPFAM" id="SSF51735">
    <property type="entry name" value="NAD(P)-binding Rossmann-fold domains"/>
    <property type="match status" value="1"/>
</dbReference>
<dbReference type="Gene3D" id="3.40.50.720">
    <property type="entry name" value="NAD(P)-binding Rossmann-like Domain"/>
    <property type="match status" value="1"/>
</dbReference>
<name>A0A939TAD7_9ACTN</name>
<dbReference type="InterPro" id="IPR028939">
    <property type="entry name" value="P5C_Rdtase_cat_N"/>
</dbReference>
<dbReference type="GO" id="GO:0016491">
    <property type="term" value="F:oxidoreductase activity"/>
    <property type="evidence" value="ECO:0007669"/>
    <property type="project" value="UniProtKB-KW"/>
</dbReference>
<dbReference type="InterPro" id="IPR051267">
    <property type="entry name" value="STEAP_metalloreductase"/>
</dbReference>
<sequence length="212" mass="21819">MGTGEVGQSLATGLVKAGHTVTLGSRTADNAAAAAWAADTGGRHGTFADAASSAELIVNATSGLVSVEALTAAGAENLADKVVVDVANPLDFSDGYPPKVATFEEGISLAEHIQRTFPDAHVVKTLCTVNNAVMVDPGRVPGDHNIFVSGDDRDAKKVASGLLGDLGWTSDQIIDLGGLPTARPIEQNILLWLVLSQALGTYDFNISVQRAG</sequence>
<comment type="caution">
    <text evidence="3">The sequence shown here is derived from an EMBL/GenBank/DDBJ whole genome shotgun (WGS) entry which is preliminary data.</text>
</comment>
<evidence type="ECO:0000313" key="3">
    <source>
        <dbReference type="EMBL" id="MBO2448960.1"/>
    </source>
</evidence>
<accession>A0A939TAD7</accession>
<organism evidence="3 4">
    <name type="scientific">Actinomadura barringtoniae</name>
    <dbReference type="NCBI Taxonomy" id="1427535"/>
    <lineage>
        <taxon>Bacteria</taxon>
        <taxon>Bacillati</taxon>
        <taxon>Actinomycetota</taxon>
        <taxon>Actinomycetes</taxon>
        <taxon>Streptosporangiales</taxon>
        <taxon>Thermomonosporaceae</taxon>
        <taxon>Actinomadura</taxon>
    </lineage>
</organism>
<evidence type="ECO:0000256" key="1">
    <source>
        <dbReference type="ARBA" id="ARBA00023002"/>
    </source>
</evidence>
<dbReference type="EMBL" id="JAGEOJ010000007">
    <property type="protein sequence ID" value="MBO2448960.1"/>
    <property type="molecule type" value="Genomic_DNA"/>
</dbReference>
<keyword evidence="4" id="KW-1185">Reference proteome</keyword>